<dbReference type="SUPFAM" id="SSF52540">
    <property type="entry name" value="P-loop containing nucleoside triphosphate hydrolases"/>
    <property type="match status" value="2"/>
</dbReference>
<dbReference type="InterPro" id="IPR003593">
    <property type="entry name" value="AAA+_ATPase"/>
</dbReference>
<dbReference type="RefSeq" id="WP_050355451.1">
    <property type="nucleotide sequence ID" value="NZ_LGSS01000008.1"/>
</dbReference>
<keyword evidence="8 14" id="KW-0067">ATP-binding</keyword>
<dbReference type="InterPro" id="IPR027417">
    <property type="entry name" value="P-loop_NTPase"/>
</dbReference>
<keyword evidence="6" id="KW-0547">Nucleotide-binding</keyword>
<keyword evidence="3" id="KW-0820">tRNA-binding</keyword>
<dbReference type="PATRIC" id="fig|1503.3.peg.3259"/>
<keyword evidence="11" id="KW-0648">Protein biosynthesis</keyword>
<feature type="coiled-coil region" evidence="12">
    <location>
        <begin position="568"/>
        <end position="619"/>
    </location>
</feature>
<accession>A0A0L0W9X3</accession>
<sequence length="635" mass="72485">MNVLSGENISKSYGVKTLFKDISFNISNDEKIGLIGINGTGKSTLLKIVAGYETPDSGSITIPKGITIEYLHQNPDFNPEATVLEQVFKGDSQIMKLIRQYEETLSAISKSENNEKLQERLLKLSDDMTTLDAWDLESQAKTILTKLGITEFDKKIKVLSGGQKKRVALASALITPCDLLILDEPTNHMDSDTINWLEEYLQSRKGALLMITHDRYFLDRIVNKTLELDGGNLYTYTGNYSEFLERKLERQNLEAVIEHKRQRLYKKELEWIRSGVKARTTKQKARIQRFEALESSKVDISESNLDISVGGSRLGQKIIEINNISKSFEEKTIIKDFTYTFLRGDRIGIIGNSGIGKSTLLNIIMGNLQCDLGSIETGSTVNIGYFSQESQDMNTNLRAIEYIRESGEYVTTADGTKISAAQMMERFLFTSDMQWSYISKLSGGEKRRLYLLKVLMTSPNVLILDEPTNDLDIDTLKVLEDYISEFNGPVVTVSHDRYFLDVICNKIFSFEGNGNIIVNVGNHSDYMDKKDSICNVINEEAPKKKETQKQSKPKSQNLKFSYKEKLEYEQIDSQIEKLEEALTKIENELVIYSSDFTKLQELLEKKEKTEDELLYKLERQEYFINLEKQINDNKN</sequence>
<evidence type="ECO:0000256" key="5">
    <source>
        <dbReference type="ARBA" id="ARBA00022737"/>
    </source>
</evidence>
<keyword evidence="2" id="KW-0963">Cytoplasm</keyword>
<dbReference type="CDD" id="cd03221">
    <property type="entry name" value="ABCF_EF-3"/>
    <property type="match status" value="2"/>
</dbReference>
<dbReference type="AlphaFoldDB" id="A0A0L0W9X3"/>
<evidence type="ECO:0000256" key="8">
    <source>
        <dbReference type="ARBA" id="ARBA00022840"/>
    </source>
</evidence>
<proteinExistence type="inferred from homology"/>
<dbReference type="Pfam" id="PF12848">
    <property type="entry name" value="ABC_tran_Xtn"/>
    <property type="match status" value="1"/>
</dbReference>
<dbReference type="FunFam" id="3.40.50.300:FF:000183">
    <property type="entry name" value="ABC transporter ATP-binding protein yjjK"/>
    <property type="match status" value="1"/>
</dbReference>
<evidence type="ECO:0000256" key="12">
    <source>
        <dbReference type="SAM" id="Coils"/>
    </source>
</evidence>
<evidence type="ECO:0000256" key="3">
    <source>
        <dbReference type="ARBA" id="ARBA00022555"/>
    </source>
</evidence>
<dbReference type="PROSITE" id="PS00211">
    <property type="entry name" value="ABC_TRANSPORTER_1"/>
    <property type="match status" value="1"/>
</dbReference>
<dbReference type="PANTHER" id="PTHR42855:SF1">
    <property type="entry name" value="ABC TRANSPORTER DOMAIN-CONTAINING PROTEIN"/>
    <property type="match status" value="1"/>
</dbReference>
<dbReference type="GO" id="GO:0019843">
    <property type="term" value="F:rRNA binding"/>
    <property type="evidence" value="ECO:0007669"/>
    <property type="project" value="UniProtKB-KW"/>
</dbReference>
<keyword evidence="12" id="KW-0175">Coiled coil</keyword>
<evidence type="ECO:0000256" key="6">
    <source>
        <dbReference type="ARBA" id="ARBA00022741"/>
    </source>
</evidence>
<dbReference type="EMBL" id="LGSS01000008">
    <property type="protein sequence ID" value="KNF08353.1"/>
    <property type="molecule type" value="Genomic_DNA"/>
</dbReference>
<evidence type="ECO:0000256" key="2">
    <source>
        <dbReference type="ARBA" id="ARBA00022490"/>
    </source>
</evidence>
<dbReference type="GO" id="GO:0000049">
    <property type="term" value="F:tRNA binding"/>
    <property type="evidence" value="ECO:0007669"/>
    <property type="project" value="UniProtKB-KW"/>
</dbReference>
<evidence type="ECO:0000313" key="15">
    <source>
        <dbReference type="Proteomes" id="UP000037267"/>
    </source>
</evidence>
<dbReference type="OrthoDB" id="9801441at2"/>
<dbReference type="GO" id="GO:0005524">
    <property type="term" value="F:ATP binding"/>
    <property type="evidence" value="ECO:0007669"/>
    <property type="project" value="UniProtKB-KW"/>
</dbReference>
<keyword evidence="9" id="KW-0810">Translation regulation</keyword>
<feature type="domain" description="ABC transporter" evidence="13">
    <location>
        <begin position="319"/>
        <end position="539"/>
    </location>
</feature>
<comment type="similarity">
    <text evidence="1">Belongs to the ABC transporter superfamily. ABCF family. Translational throttle EttA subfamily.</text>
</comment>
<evidence type="ECO:0000256" key="4">
    <source>
        <dbReference type="ARBA" id="ARBA00022730"/>
    </source>
</evidence>
<dbReference type="GO" id="GO:0003677">
    <property type="term" value="F:DNA binding"/>
    <property type="evidence" value="ECO:0007669"/>
    <property type="project" value="InterPro"/>
</dbReference>
<dbReference type="Pfam" id="PF16326">
    <property type="entry name" value="ABC_tran_CTD"/>
    <property type="match status" value="1"/>
</dbReference>
<name>A0A0L0W9X3_GOTPU</name>
<dbReference type="InterPro" id="IPR032524">
    <property type="entry name" value="ABC_tran_C"/>
</dbReference>
<dbReference type="Gene3D" id="1.10.287.380">
    <property type="entry name" value="Valyl-tRNA synthetase, C-terminal domain"/>
    <property type="match status" value="1"/>
</dbReference>
<evidence type="ECO:0000256" key="10">
    <source>
        <dbReference type="ARBA" id="ARBA00022884"/>
    </source>
</evidence>
<evidence type="ECO:0000259" key="13">
    <source>
        <dbReference type="PROSITE" id="PS50893"/>
    </source>
</evidence>
<dbReference type="InterPro" id="IPR051309">
    <property type="entry name" value="ABCF_ATPase"/>
</dbReference>
<evidence type="ECO:0000256" key="11">
    <source>
        <dbReference type="ARBA" id="ARBA00022917"/>
    </source>
</evidence>
<dbReference type="EC" id="3.6.3.-" evidence="14"/>
<keyword evidence="7 14" id="KW-0378">Hydrolase</keyword>
<evidence type="ECO:0000256" key="7">
    <source>
        <dbReference type="ARBA" id="ARBA00022801"/>
    </source>
</evidence>
<keyword evidence="4" id="KW-0699">rRNA-binding</keyword>
<reference evidence="15" key="1">
    <citation type="submission" date="2015-07" db="EMBL/GenBank/DDBJ databases">
        <title>Draft genome sequence of the purine-degrading Gottschalkia purinilyticum DSM 1384 (formerly Clostridium purinilyticum).</title>
        <authorList>
            <person name="Poehlein A."/>
            <person name="Schiel-Bengelsdorf B."/>
            <person name="Bengelsdorf F.R."/>
            <person name="Daniel R."/>
            <person name="Duerre P."/>
        </authorList>
    </citation>
    <scope>NUCLEOTIDE SEQUENCE [LARGE SCALE GENOMIC DNA]</scope>
    <source>
        <strain evidence="15">DSM 1384</strain>
    </source>
</reference>
<keyword evidence="5" id="KW-0677">Repeat</keyword>
<feature type="domain" description="ABC transporter" evidence="13">
    <location>
        <begin position="4"/>
        <end position="255"/>
    </location>
</feature>
<evidence type="ECO:0000313" key="14">
    <source>
        <dbReference type="EMBL" id="KNF08353.1"/>
    </source>
</evidence>
<dbReference type="InterPro" id="IPR017871">
    <property type="entry name" value="ABC_transporter-like_CS"/>
</dbReference>
<dbReference type="SMART" id="SM00382">
    <property type="entry name" value="AAA"/>
    <property type="match status" value="2"/>
</dbReference>
<keyword evidence="10" id="KW-0694">RNA-binding</keyword>
<dbReference type="InterPro" id="IPR003439">
    <property type="entry name" value="ABC_transporter-like_ATP-bd"/>
</dbReference>
<protein>
    <submittedName>
        <fullName evidence="14">ABC-type transport system, ATP-binding protein</fullName>
        <ecNumber evidence="14">3.6.3.-</ecNumber>
    </submittedName>
</protein>
<dbReference type="Gene3D" id="3.40.50.300">
    <property type="entry name" value="P-loop containing nucleotide triphosphate hydrolases"/>
    <property type="match status" value="2"/>
</dbReference>
<dbReference type="PROSITE" id="PS50893">
    <property type="entry name" value="ABC_TRANSPORTER_2"/>
    <property type="match status" value="2"/>
</dbReference>
<dbReference type="InterPro" id="IPR032781">
    <property type="entry name" value="ABC_tran_Xtn"/>
</dbReference>
<keyword evidence="15" id="KW-1185">Reference proteome</keyword>
<dbReference type="Pfam" id="PF00005">
    <property type="entry name" value="ABC_tran"/>
    <property type="match status" value="2"/>
</dbReference>
<dbReference type="Proteomes" id="UP000037267">
    <property type="component" value="Unassembled WGS sequence"/>
</dbReference>
<dbReference type="STRING" id="1503.CLPU_8c01180"/>
<gene>
    <name evidence="14" type="ORF">CLPU_8c01180</name>
</gene>
<dbReference type="GO" id="GO:0006412">
    <property type="term" value="P:translation"/>
    <property type="evidence" value="ECO:0007669"/>
    <property type="project" value="UniProtKB-KW"/>
</dbReference>
<evidence type="ECO:0000256" key="1">
    <source>
        <dbReference type="ARBA" id="ARBA00005868"/>
    </source>
</evidence>
<evidence type="ECO:0000256" key="9">
    <source>
        <dbReference type="ARBA" id="ARBA00022845"/>
    </source>
</evidence>
<dbReference type="FunFam" id="3.40.50.300:FF:000011">
    <property type="entry name" value="Putative ABC transporter ATP-binding component"/>
    <property type="match status" value="1"/>
</dbReference>
<dbReference type="InterPro" id="IPR037118">
    <property type="entry name" value="Val-tRNA_synth_C_sf"/>
</dbReference>
<dbReference type="GO" id="GO:0016887">
    <property type="term" value="F:ATP hydrolysis activity"/>
    <property type="evidence" value="ECO:0007669"/>
    <property type="project" value="InterPro"/>
</dbReference>
<organism evidence="14 15">
    <name type="scientific">Gottschalkia purinilytica</name>
    <name type="common">Clostridium purinilyticum</name>
    <dbReference type="NCBI Taxonomy" id="1503"/>
    <lineage>
        <taxon>Bacteria</taxon>
        <taxon>Bacillati</taxon>
        <taxon>Bacillota</taxon>
        <taxon>Tissierellia</taxon>
        <taxon>Tissierellales</taxon>
        <taxon>Gottschalkiaceae</taxon>
        <taxon>Gottschalkia</taxon>
    </lineage>
</organism>
<comment type="caution">
    <text evidence="14">The sequence shown here is derived from an EMBL/GenBank/DDBJ whole genome shotgun (WGS) entry which is preliminary data.</text>
</comment>
<dbReference type="PANTHER" id="PTHR42855">
    <property type="entry name" value="ABC TRANSPORTER ATP-BINDING SUBUNIT"/>
    <property type="match status" value="1"/>
</dbReference>
<dbReference type="GO" id="GO:0006417">
    <property type="term" value="P:regulation of translation"/>
    <property type="evidence" value="ECO:0007669"/>
    <property type="project" value="UniProtKB-KW"/>
</dbReference>